<organism evidence="1 2">
    <name type="scientific">Adineta steineri</name>
    <dbReference type="NCBI Taxonomy" id="433720"/>
    <lineage>
        <taxon>Eukaryota</taxon>
        <taxon>Metazoa</taxon>
        <taxon>Spiralia</taxon>
        <taxon>Gnathifera</taxon>
        <taxon>Rotifera</taxon>
        <taxon>Eurotatoria</taxon>
        <taxon>Bdelloidea</taxon>
        <taxon>Adinetida</taxon>
        <taxon>Adinetidae</taxon>
        <taxon>Adineta</taxon>
    </lineage>
</organism>
<comment type="caution">
    <text evidence="1">The sequence shown here is derived from an EMBL/GenBank/DDBJ whole genome shotgun (WGS) entry which is preliminary data.</text>
</comment>
<accession>A0A820PEC9</accession>
<proteinExistence type="predicted"/>
<dbReference type="EMBL" id="CAJOAZ010026688">
    <property type="protein sequence ID" value="CAF4403416.1"/>
    <property type="molecule type" value="Genomic_DNA"/>
</dbReference>
<evidence type="ECO:0000313" key="2">
    <source>
        <dbReference type="Proteomes" id="UP000663844"/>
    </source>
</evidence>
<name>A0A820PEC9_9BILA</name>
<sequence length="39" mass="4520">MLKRPSTIFYDNTPLHLAMKGNCRSFIASKCVQKYVDNE</sequence>
<gene>
    <name evidence="1" type="ORF">OXD698_LOCUS51591</name>
</gene>
<protein>
    <submittedName>
        <fullName evidence="1">Uncharacterized protein</fullName>
    </submittedName>
</protein>
<dbReference type="Proteomes" id="UP000663844">
    <property type="component" value="Unassembled WGS sequence"/>
</dbReference>
<reference evidence="1" key="1">
    <citation type="submission" date="2021-02" db="EMBL/GenBank/DDBJ databases">
        <authorList>
            <person name="Nowell W R."/>
        </authorList>
    </citation>
    <scope>NUCLEOTIDE SEQUENCE</scope>
</reference>
<evidence type="ECO:0000313" key="1">
    <source>
        <dbReference type="EMBL" id="CAF4403416.1"/>
    </source>
</evidence>
<dbReference type="AlphaFoldDB" id="A0A820PEC9"/>
<feature type="non-terminal residue" evidence="1">
    <location>
        <position position="39"/>
    </location>
</feature>